<keyword evidence="2" id="KW-1185">Reference proteome</keyword>
<dbReference type="RefSeq" id="WP_248634282.1">
    <property type="nucleotide sequence ID" value="NZ_JALPTH010000012.1"/>
</dbReference>
<protein>
    <submittedName>
        <fullName evidence="1">Uncharacterized protein</fullName>
    </submittedName>
</protein>
<organism evidence="1 2">
    <name type="scientific">Streptomyces lichenis</name>
    <dbReference type="NCBI Taxonomy" id="2306967"/>
    <lineage>
        <taxon>Bacteria</taxon>
        <taxon>Bacillati</taxon>
        <taxon>Actinomycetota</taxon>
        <taxon>Actinomycetes</taxon>
        <taxon>Kitasatosporales</taxon>
        <taxon>Streptomycetaceae</taxon>
        <taxon>Streptomyces</taxon>
    </lineage>
</organism>
<evidence type="ECO:0000313" key="2">
    <source>
        <dbReference type="Proteomes" id="UP001522868"/>
    </source>
</evidence>
<dbReference type="Proteomes" id="UP001522868">
    <property type="component" value="Unassembled WGS sequence"/>
</dbReference>
<accession>A0ABT0IB16</accession>
<reference evidence="1 2" key="1">
    <citation type="submission" date="2022-04" db="EMBL/GenBank/DDBJ databases">
        <title>Streptomyces sp. nov. LCR6-01 isolated from Lichen of Dirinaria sp.</title>
        <authorList>
            <person name="Kanchanasin P."/>
            <person name="Tanasupawat S."/>
            <person name="Phongsopitanun W."/>
        </authorList>
    </citation>
    <scope>NUCLEOTIDE SEQUENCE [LARGE SCALE GENOMIC DNA]</scope>
    <source>
        <strain evidence="1 2">LCR6-01</strain>
    </source>
</reference>
<comment type="caution">
    <text evidence="1">The sequence shown here is derived from an EMBL/GenBank/DDBJ whole genome shotgun (WGS) entry which is preliminary data.</text>
</comment>
<proteinExistence type="predicted"/>
<gene>
    <name evidence="1" type="ORF">M1O15_14150</name>
</gene>
<name>A0ABT0IB16_9ACTN</name>
<evidence type="ECO:0000313" key="1">
    <source>
        <dbReference type="EMBL" id="MCK8678516.1"/>
    </source>
</evidence>
<sequence>MSSGHREDDSGIAERLWSTAAVSGLGSDELLVDVDNSYGHGTMRDWAVFTHTAAAGPETDVPDDEPPGHVLVDGRFVIEDGWRTDVLARRPVRSTPR</sequence>
<dbReference type="EMBL" id="JALPTH010000012">
    <property type="protein sequence ID" value="MCK8678516.1"/>
    <property type="molecule type" value="Genomic_DNA"/>
</dbReference>